<dbReference type="RefSeq" id="WP_217065239.1">
    <property type="nucleotide sequence ID" value="NZ_JAHQCS010000068.1"/>
</dbReference>
<reference evidence="1 2" key="1">
    <citation type="submission" date="2021-06" db="EMBL/GenBank/DDBJ databases">
        <title>Bacillus sp. RD4P76, an endophyte from a halophyte.</title>
        <authorList>
            <person name="Sun J.-Q."/>
        </authorList>
    </citation>
    <scope>NUCLEOTIDE SEQUENCE [LARGE SCALE GENOMIC DNA]</scope>
    <source>
        <strain evidence="1 2">CGMCC 1.15917</strain>
    </source>
</reference>
<dbReference type="EMBL" id="JAHQCS010000068">
    <property type="protein sequence ID" value="MBU9711360.1"/>
    <property type="molecule type" value="Genomic_DNA"/>
</dbReference>
<accession>A0ABS6JD61</accession>
<keyword evidence="2" id="KW-1185">Reference proteome</keyword>
<proteinExistence type="predicted"/>
<name>A0ABS6JD61_9BACI</name>
<evidence type="ECO:0000313" key="2">
    <source>
        <dbReference type="Proteomes" id="UP000784880"/>
    </source>
</evidence>
<sequence>MDKFKRHIILMNVVDENEEDIIFNVGTLLYENTDDYNFILYEVNGSILLQGNPYKLVSFMTTNFAFVLHPDDRNNVLTF</sequence>
<protein>
    <submittedName>
        <fullName evidence="1">Uncharacterized protein</fullName>
    </submittedName>
</protein>
<comment type="caution">
    <text evidence="1">The sequence shown here is derived from an EMBL/GenBank/DDBJ whole genome shotgun (WGS) entry which is preliminary data.</text>
</comment>
<organism evidence="1 2">
    <name type="scientific">Evansella tamaricis</name>
    <dbReference type="NCBI Taxonomy" id="2069301"/>
    <lineage>
        <taxon>Bacteria</taxon>
        <taxon>Bacillati</taxon>
        <taxon>Bacillota</taxon>
        <taxon>Bacilli</taxon>
        <taxon>Bacillales</taxon>
        <taxon>Bacillaceae</taxon>
        <taxon>Evansella</taxon>
    </lineage>
</organism>
<gene>
    <name evidence="1" type="ORF">KS419_06410</name>
</gene>
<evidence type="ECO:0000313" key="1">
    <source>
        <dbReference type="EMBL" id="MBU9711360.1"/>
    </source>
</evidence>
<dbReference type="Proteomes" id="UP000784880">
    <property type="component" value="Unassembled WGS sequence"/>
</dbReference>